<dbReference type="Pfam" id="PF00345">
    <property type="entry name" value="PapD_N"/>
    <property type="match status" value="1"/>
</dbReference>
<dbReference type="InterPro" id="IPR050643">
    <property type="entry name" value="Periplasmic_pilus_chap"/>
</dbReference>
<feature type="domain" description="Pili assembly chaperone N-terminal" evidence="2">
    <location>
        <begin position="24"/>
        <end position="141"/>
    </location>
</feature>
<evidence type="ECO:0000313" key="4">
    <source>
        <dbReference type="Proteomes" id="UP000809349"/>
    </source>
</evidence>
<comment type="caution">
    <text evidence="3">The sequence shown here is derived from an EMBL/GenBank/DDBJ whole genome shotgun (WGS) entry which is preliminary data.</text>
</comment>
<dbReference type="EMBL" id="JAFBIL020000008">
    <property type="protein sequence ID" value="MBZ2209526.1"/>
    <property type="molecule type" value="Genomic_DNA"/>
</dbReference>
<protein>
    <submittedName>
        <fullName evidence="3">Fimbria/pilus periplasmic chaperone</fullName>
    </submittedName>
</protein>
<accession>A0ABS7SUB0</accession>
<dbReference type="Gene3D" id="2.60.40.10">
    <property type="entry name" value="Immunoglobulins"/>
    <property type="match status" value="1"/>
</dbReference>
<sequence length="236" mass="25445">MRRILTLLLFAIALAGAGAQAANLQISPVMINFKAGQNAAGISMQNFGDAPVYGQVRVYLWDQRDGDDVLTPTDQVVASPPIIQIPAKSTQTIRLIQRGAAAASIEQSYRILIDEIPRDDGPATGVDIRLRYSVPVFIFPADERAAPQLQWSVLRKQGEWMLSVHNAGSLHAQIGATRLRSVAGKEFEVSKGLLGYALAGRTREWRLAVDKTADLSGAVVIESNVNAKATSAVAKQ</sequence>
<proteinExistence type="predicted"/>
<name>A0ABS7SUB0_9BURK</name>
<reference evidence="3 4" key="1">
    <citation type="submission" date="2021-08" db="EMBL/GenBank/DDBJ databases">
        <title>Massilia sp. R798.</title>
        <authorList>
            <person name="Baek J.H."/>
            <person name="Jung H.S."/>
            <person name="Kim K.R."/>
            <person name="Jeon C.O."/>
        </authorList>
    </citation>
    <scope>NUCLEOTIDE SEQUENCE [LARGE SCALE GENOMIC DNA]</scope>
    <source>
        <strain evidence="3 4">R798</strain>
    </source>
</reference>
<dbReference type="PANTHER" id="PTHR30251:SF4">
    <property type="entry name" value="SLR1668 PROTEIN"/>
    <property type="match status" value="1"/>
</dbReference>
<feature type="chain" id="PRO_5046661394" evidence="1">
    <location>
        <begin position="22"/>
        <end position="236"/>
    </location>
</feature>
<keyword evidence="1" id="KW-0732">Signal</keyword>
<evidence type="ECO:0000313" key="3">
    <source>
        <dbReference type="EMBL" id="MBZ2209526.1"/>
    </source>
</evidence>
<feature type="signal peptide" evidence="1">
    <location>
        <begin position="1"/>
        <end position="21"/>
    </location>
</feature>
<dbReference type="InterPro" id="IPR008962">
    <property type="entry name" value="PapD-like_sf"/>
</dbReference>
<organism evidence="3 4">
    <name type="scientific">Massilia soli</name>
    <dbReference type="NCBI Taxonomy" id="2792854"/>
    <lineage>
        <taxon>Bacteria</taxon>
        <taxon>Pseudomonadati</taxon>
        <taxon>Pseudomonadota</taxon>
        <taxon>Betaproteobacteria</taxon>
        <taxon>Burkholderiales</taxon>
        <taxon>Oxalobacteraceae</taxon>
        <taxon>Telluria group</taxon>
        <taxon>Massilia</taxon>
    </lineage>
</organism>
<dbReference type="PANTHER" id="PTHR30251">
    <property type="entry name" value="PILUS ASSEMBLY CHAPERONE"/>
    <property type="match status" value="1"/>
</dbReference>
<evidence type="ECO:0000256" key="1">
    <source>
        <dbReference type="SAM" id="SignalP"/>
    </source>
</evidence>
<evidence type="ECO:0000259" key="2">
    <source>
        <dbReference type="Pfam" id="PF00345"/>
    </source>
</evidence>
<gene>
    <name evidence="3" type="ORF">I4X03_019845</name>
</gene>
<dbReference type="InterPro" id="IPR016147">
    <property type="entry name" value="Pili_assmbl_chaperone_N"/>
</dbReference>
<dbReference type="RefSeq" id="WP_223469980.1">
    <property type="nucleotide sequence ID" value="NZ_JAFBIL020000008.1"/>
</dbReference>
<dbReference type="Proteomes" id="UP000809349">
    <property type="component" value="Unassembled WGS sequence"/>
</dbReference>
<keyword evidence="4" id="KW-1185">Reference proteome</keyword>
<dbReference type="InterPro" id="IPR013783">
    <property type="entry name" value="Ig-like_fold"/>
</dbReference>
<dbReference type="SUPFAM" id="SSF49354">
    <property type="entry name" value="PapD-like"/>
    <property type="match status" value="1"/>
</dbReference>